<evidence type="ECO:0000256" key="3">
    <source>
        <dbReference type="ARBA" id="ARBA00015843"/>
    </source>
</evidence>
<dbReference type="GO" id="GO:0016192">
    <property type="term" value="P:vesicle-mediated transport"/>
    <property type="evidence" value="ECO:0007669"/>
    <property type="project" value="UniProtKB-KW"/>
</dbReference>
<reference evidence="13 14" key="1">
    <citation type="submission" date="2013-12" db="EMBL/GenBank/DDBJ databases">
        <title>Draft genome of the parsitic nematode Ancylostoma duodenale.</title>
        <authorList>
            <person name="Mitreva M."/>
        </authorList>
    </citation>
    <scope>NUCLEOTIDE SEQUENCE [LARGE SCALE GENOMIC DNA]</scope>
    <source>
        <strain evidence="13 14">Zhejiang</strain>
    </source>
</reference>
<evidence type="ECO:0000256" key="4">
    <source>
        <dbReference type="ARBA" id="ARBA00022448"/>
    </source>
</evidence>
<keyword evidence="7" id="KW-0931">ER-Golgi transport</keyword>
<dbReference type="Pfam" id="PF09753">
    <property type="entry name" value="Use1"/>
    <property type="match status" value="1"/>
</dbReference>
<evidence type="ECO:0000256" key="8">
    <source>
        <dbReference type="ARBA" id="ARBA00022927"/>
    </source>
</evidence>
<dbReference type="Proteomes" id="UP000054047">
    <property type="component" value="Unassembled WGS sequence"/>
</dbReference>
<evidence type="ECO:0000256" key="12">
    <source>
        <dbReference type="SAM" id="Coils"/>
    </source>
</evidence>
<dbReference type="OrthoDB" id="4506189at2759"/>
<evidence type="ECO:0000256" key="11">
    <source>
        <dbReference type="ARBA" id="ARBA00032711"/>
    </source>
</evidence>
<evidence type="ECO:0000256" key="7">
    <source>
        <dbReference type="ARBA" id="ARBA00022892"/>
    </source>
</evidence>
<keyword evidence="4" id="KW-0813">Transport</keyword>
<gene>
    <name evidence="13" type="ORF">ANCDUO_20710</name>
</gene>
<proteinExistence type="inferred from homology"/>
<evidence type="ECO:0000256" key="10">
    <source>
        <dbReference type="ARBA" id="ARBA00023136"/>
    </source>
</evidence>
<organism evidence="13 14">
    <name type="scientific">Ancylostoma duodenale</name>
    <dbReference type="NCBI Taxonomy" id="51022"/>
    <lineage>
        <taxon>Eukaryota</taxon>
        <taxon>Metazoa</taxon>
        <taxon>Ecdysozoa</taxon>
        <taxon>Nematoda</taxon>
        <taxon>Chromadorea</taxon>
        <taxon>Rhabditida</taxon>
        <taxon>Rhabditina</taxon>
        <taxon>Rhabditomorpha</taxon>
        <taxon>Strongyloidea</taxon>
        <taxon>Ancylostomatidae</taxon>
        <taxon>Ancylostomatinae</taxon>
        <taxon>Ancylostoma</taxon>
    </lineage>
</organism>
<comment type="subcellular location">
    <subcellularLocation>
        <location evidence="1">Endoplasmic reticulum membrane</location>
        <topology evidence="1">Single-pass type IV membrane protein</topology>
    </subcellularLocation>
</comment>
<name>A0A0C2FWA3_9BILA</name>
<feature type="non-terminal residue" evidence="13">
    <location>
        <position position="104"/>
    </location>
</feature>
<keyword evidence="10" id="KW-0472">Membrane</keyword>
<sequence>MQPSTFDLKIVVSHRNCSSFILLLCNDRSGTVPHHPIETASEVRVRNRAVYRADLRKQLLGEEKKRREEMSDDLMKHEEKQENLANELLSLTKSLKQNMTIAGN</sequence>
<evidence type="ECO:0000313" key="14">
    <source>
        <dbReference type="Proteomes" id="UP000054047"/>
    </source>
</evidence>
<accession>A0A0C2FWA3</accession>
<evidence type="ECO:0000256" key="2">
    <source>
        <dbReference type="ARBA" id="ARBA00007891"/>
    </source>
</evidence>
<keyword evidence="6" id="KW-0256">Endoplasmic reticulum</keyword>
<evidence type="ECO:0000256" key="5">
    <source>
        <dbReference type="ARBA" id="ARBA00022692"/>
    </source>
</evidence>
<evidence type="ECO:0000256" key="9">
    <source>
        <dbReference type="ARBA" id="ARBA00022989"/>
    </source>
</evidence>
<dbReference type="GO" id="GO:0005789">
    <property type="term" value="C:endoplasmic reticulum membrane"/>
    <property type="evidence" value="ECO:0007669"/>
    <property type="project" value="UniProtKB-SubCell"/>
</dbReference>
<evidence type="ECO:0000256" key="6">
    <source>
        <dbReference type="ARBA" id="ARBA00022824"/>
    </source>
</evidence>
<dbReference type="InterPro" id="IPR019150">
    <property type="entry name" value="Vesicle_transport_protein_Use1"/>
</dbReference>
<keyword evidence="8" id="KW-0653">Protein transport</keyword>
<protein>
    <recommendedName>
        <fullName evidence="3">Vesicle transport protein USE1</fullName>
    </recommendedName>
    <alternativeName>
        <fullName evidence="11">USE1-like protein</fullName>
    </alternativeName>
</protein>
<dbReference type="EMBL" id="KN754508">
    <property type="protein sequence ID" value="KIH49216.1"/>
    <property type="molecule type" value="Genomic_DNA"/>
</dbReference>
<keyword evidence="9" id="KW-1133">Transmembrane helix</keyword>
<evidence type="ECO:0000256" key="1">
    <source>
        <dbReference type="ARBA" id="ARBA00004163"/>
    </source>
</evidence>
<dbReference type="AlphaFoldDB" id="A0A0C2FWA3"/>
<evidence type="ECO:0000313" key="13">
    <source>
        <dbReference type="EMBL" id="KIH49216.1"/>
    </source>
</evidence>
<feature type="coiled-coil region" evidence="12">
    <location>
        <begin position="60"/>
        <end position="94"/>
    </location>
</feature>
<dbReference type="GO" id="GO:0015031">
    <property type="term" value="P:protein transport"/>
    <property type="evidence" value="ECO:0007669"/>
    <property type="project" value="UniProtKB-KW"/>
</dbReference>
<keyword evidence="5" id="KW-0812">Transmembrane</keyword>
<keyword evidence="14" id="KW-1185">Reference proteome</keyword>
<comment type="similarity">
    <text evidence="2">Belongs to the USE1 family.</text>
</comment>
<keyword evidence="12" id="KW-0175">Coiled coil</keyword>